<name>A0A5M8FQ48_9GAMM</name>
<protein>
    <submittedName>
        <fullName evidence="4">Protein BatD</fullName>
    </submittedName>
</protein>
<proteinExistence type="predicted"/>
<feature type="region of interest" description="Disordered" evidence="1">
    <location>
        <begin position="515"/>
        <end position="551"/>
    </location>
</feature>
<evidence type="ECO:0000259" key="3">
    <source>
        <dbReference type="Pfam" id="PF25607"/>
    </source>
</evidence>
<feature type="compositionally biased region" description="Polar residues" evidence="1">
    <location>
        <begin position="1"/>
        <end position="15"/>
    </location>
</feature>
<evidence type="ECO:0000313" key="4">
    <source>
        <dbReference type="EMBL" id="KAA6184575.1"/>
    </source>
</evidence>
<feature type="transmembrane region" description="Helical" evidence="2">
    <location>
        <begin position="558"/>
        <end position="579"/>
    </location>
</feature>
<keyword evidence="2" id="KW-0472">Membrane</keyword>
<dbReference type="PANTHER" id="PTHR40940:SF1">
    <property type="entry name" value="PROTEIN BATD"/>
    <property type="match status" value="1"/>
</dbReference>
<feature type="compositionally biased region" description="Polar residues" evidence="1">
    <location>
        <begin position="55"/>
        <end position="66"/>
    </location>
</feature>
<accession>A0A5M8FQ48</accession>
<keyword evidence="2" id="KW-0812">Transmembrane</keyword>
<evidence type="ECO:0000256" key="2">
    <source>
        <dbReference type="SAM" id="Phobius"/>
    </source>
</evidence>
<comment type="caution">
    <text evidence="4">The sequence shown here is derived from an EMBL/GenBank/DDBJ whole genome shotgun (WGS) entry which is preliminary data.</text>
</comment>
<dbReference type="PANTHER" id="PTHR40940">
    <property type="entry name" value="PROTEIN BATD-RELATED"/>
    <property type="match status" value="1"/>
</dbReference>
<dbReference type="Pfam" id="PF25607">
    <property type="entry name" value="DUF7939"/>
    <property type="match status" value="1"/>
</dbReference>
<gene>
    <name evidence="4" type="ORF">F2Q65_12105</name>
</gene>
<dbReference type="Pfam" id="PF13584">
    <property type="entry name" value="BatD"/>
    <property type="match status" value="1"/>
</dbReference>
<reference evidence="4 5" key="1">
    <citation type="submission" date="2019-09" db="EMBL/GenBank/DDBJ databases">
        <title>Whole-genome sequence of the purple sulfur bacterium Thiohalocapsa marina DSM 19078.</title>
        <authorList>
            <person name="Kyndt J.A."/>
            <person name="Meyer T.E."/>
        </authorList>
    </citation>
    <scope>NUCLEOTIDE SEQUENCE [LARGE SCALE GENOMIC DNA]</scope>
    <source>
        <strain evidence="4 5">DSM 19078</strain>
    </source>
</reference>
<dbReference type="AlphaFoldDB" id="A0A5M8FQ48"/>
<dbReference type="InterPro" id="IPR057699">
    <property type="entry name" value="DUF7939"/>
</dbReference>
<sequence>MSTAALPPTRTSTATPWADRCPPRQPRPLTSEGHPGKQGPRRRSDASGPQRRPSNDTAAMTTRPDQSQAPRAPDPRSRSRWSITGAVRGRWGASWLMYPLLLSLLIPAGVHAQHTVSAELSAQRIAVGQPVTLLLRQTGPEDASVPDLVPLQQDFRILSRASSQTVEEINGKRRTERTLRLMLLPLNSGTLQLPAIRIGQQRTAPLTLVVSEVAADASPDPTAPPAPLGTSVSSQGGTPAPLDEKAPPTATAQTTMPGALDRAAADTAPSPAVTLSARIVPEQVRLGAQAVLEVRIRAEDGAATGRLLPPAIAGARVLPLGDERRLEQTADGPIWIHEHRFSVFPSESGSLDIPALRFDHWTAATDGPRPVRSAPLRLVVAPIPDGIAADDWRPARGFSLSEAGPSEVRVAPGQPLERLITVRADGLMAEDIPPIPLAIPFQLRRQDEPPRLWNERTPDGVIGYRSERIRITAPEPGVFTLKGPIIDWWDTQQQRPARATLPDVTLTVAAYRSSTAPPVPSWEDGAGHTAAERPSGAGSTGDPEPALEQAPGEAPDRWYWLWLPAAVSVLVLAIIGGWWQRRQRLRQDQASPLMAGAADDDGRMADTATRTAAKIAPAAGSAPSAGITEAIAAVERAYASGEAGAARTALLTWAAEVWPRQVPGNLAQLALRVEPPLRDHIHLLEKAFFSPTPLDWRQPGIGALLASAAQRIDA</sequence>
<feature type="domain" description="DUF7939" evidence="3">
    <location>
        <begin position="629"/>
        <end position="698"/>
    </location>
</feature>
<evidence type="ECO:0000313" key="5">
    <source>
        <dbReference type="Proteomes" id="UP000322981"/>
    </source>
</evidence>
<dbReference type="InterPro" id="IPR025738">
    <property type="entry name" value="BatD"/>
</dbReference>
<keyword evidence="2" id="KW-1133">Transmembrane helix</keyword>
<dbReference type="Proteomes" id="UP000322981">
    <property type="component" value="Unassembled WGS sequence"/>
</dbReference>
<keyword evidence="5" id="KW-1185">Reference proteome</keyword>
<dbReference type="EMBL" id="VWXX01000018">
    <property type="protein sequence ID" value="KAA6184575.1"/>
    <property type="molecule type" value="Genomic_DNA"/>
</dbReference>
<feature type="region of interest" description="Disordered" evidence="1">
    <location>
        <begin position="1"/>
        <end position="81"/>
    </location>
</feature>
<dbReference type="OrthoDB" id="5293418at2"/>
<evidence type="ECO:0000256" key="1">
    <source>
        <dbReference type="SAM" id="MobiDB-lite"/>
    </source>
</evidence>
<feature type="region of interest" description="Disordered" evidence="1">
    <location>
        <begin position="216"/>
        <end position="254"/>
    </location>
</feature>
<organism evidence="4 5">
    <name type="scientific">Thiohalocapsa marina</name>
    <dbReference type="NCBI Taxonomy" id="424902"/>
    <lineage>
        <taxon>Bacteria</taxon>
        <taxon>Pseudomonadati</taxon>
        <taxon>Pseudomonadota</taxon>
        <taxon>Gammaproteobacteria</taxon>
        <taxon>Chromatiales</taxon>
        <taxon>Chromatiaceae</taxon>
        <taxon>Thiohalocapsa</taxon>
    </lineage>
</organism>